<dbReference type="EMBL" id="KZ679266">
    <property type="protein sequence ID" value="PTB38069.1"/>
    <property type="molecule type" value="Genomic_DNA"/>
</dbReference>
<proteinExistence type="predicted"/>
<evidence type="ECO:0000313" key="1">
    <source>
        <dbReference type="EMBL" id="PTB38069.1"/>
    </source>
</evidence>
<dbReference type="STRING" id="1042311.A0A2T3YZR8"/>
<sequence length="337" mass="38474">MANAQRCCLCQFEISREDVVTESKYGSLRNSPSYSYLYLYTVWEYSFLRSCHRHCLDMIPRPNPQRLAGIAEAMKYEYIPSSRQMDIRHRKIKSLLSTELLAHFAHLESNLPLELWSIVAEYLLPYFASANLQRLWSPTPEPSCANISKPIWCKYVDLEGNKYIAAFSNDPSSDDWELIFQPSGELIVDIFVGGNHFGITKLLFSSSHNSPDVDEAEGIWWRKVHVEGRYSSIRGFSDGIKLRHLMNVDKDITAWSVPKSDNVRFEHLSPSFVTTLPARMASLDCNCPAIVGYSILWECGLVTIHVHRIDEDRFESKRTQGESSSPVSILVILQTGL</sequence>
<dbReference type="OrthoDB" id="5153231at2759"/>
<keyword evidence="2" id="KW-1185">Reference proteome</keyword>
<evidence type="ECO:0000313" key="2">
    <source>
        <dbReference type="Proteomes" id="UP000240493"/>
    </source>
</evidence>
<name>A0A2T3YZR8_TRIA4</name>
<protein>
    <submittedName>
        <fullName evidence="1">Uncharacterized protein</fullName>
    </submittedName>
</protein>
<organism evidence="1 2">
    <name type="scientific">Trichoderma asperellum (strain ATCC 204424 / CBS 433.97 / NBRC 101777)</name>
    <dbReference type="NCBI Taxonomy" id="1042311"/>
    <lineage>
        <taxon>Eukaryota</taxon>
        <taxon>Fungi</taxon>
        <taxon>Dikarya</taxon>
        <taxon>Ascomycota</taxon>
        <taxon>Pezizomycotina</taxon>
        <taxon>Sordariomycetes</taxon>
        <taxon>Hypocreomycetidae</taxon>
        <taxon>Hypocreales</taxon>
        <taxon>Hypocreaceae</taxon>
        <taxon>Trichoderma</taxon>
    </lineage>
</organism>
<gene>
    <name evidence="1" type="ORF">M441DRAFT_246316</name>
</gene>
<reference evidence="1 2" key="1">
    <citation type="submission" date="2016-07" db="EMBL/GenBank/DDBJ databases">
        <title>Multiple horizontal gene transfer events from other fungi enriched the ability of initially mycotrophic Trichoderma (Ascomycota) to feed on dead plant biomass.</title>
        <authorList>
            <consortium name="DOE Joint Genome Institute"/>
            <person name="Aerts A."/>
            <person name="Atanasova L."/>
            <person name="Chenthamara K."/>
            <person name="Zhang J."/>
            <person name="Grujic M."/>
            <person name="Henrissat B."/>
            <person name="Kuo A."/>
            <person name="Salamov A."/>
            <person name="Lipzen A."/>
            <person name="Labutti K."/>
            <person name="Barry K."/>
            <person name="Miao Y."/>
            <person name="Rahimi M.J."/>
            <person name="Shen Q."/>
            <person name="Grigoriev I.V."/>
            <person name="Kubicek C.P."/>
            <person name="Druzhinina I.S."/>
        </authorList>
    </citation>
    <scope>NUCLEOTIDE SEQUENCE [LARGE SCALE GENOMIC DNA]</scope>
    <source>
        <strain evidence="1 2">CBS 433.97</strain>
    </source>
</reference>
<accession>A0A2T3YZR8</accession>
<dbReference type="Proteomes" id="UP000240493">
    <property type="component" value="Unassembled WGS sequence"/>
</dbReference>
<dbReference type="AlphaFoldDB" id="A0A2T3YZR8"/>